<keyword evidence="1" id="KW-0472">Membrane</keyword>
<feature type="transmembrane region" description="Helical" evidence="1">
    <location>
        <begin position="44"/>
        <end position="63"/>
    </location>
</feature>
<proteinExistence type="predicted"/>
<feature type="transmembrane region" description="Helical" evidence="1">
    <location>
        <begin position="157"/>
        <end position="180"/>
    </location>
</feature>
<feature type="transmembrane region" description="Helical" evidence="1">
    <location>
        <begin position="69"/>
        <end position="88"/>
    </location>
</feature>
<keyword evidence="1" id="KW-0812">Transmembrane</keyword>
<evidence type="ECO:0008006" key="4">
    <source>
        <dbReference type="Google" id="ProtNLM"/>
    </source>
</evidence>
<dbReference type="Proteomes" id="UP000479938">
    <property type="component" value="Unassembled WGS sequence"/>
</dbReference>
<dbReference type="RefSeq" id="WP_173971859.1">
    <property type="nucleotide sequence ID" value="NZ_CADCSU010000121.1"/>
</dbReference>
<feature type="transmembrane region" description="Helical" evidence="1">
    <location>
        <begin position="6"/>
        <end position="32"/>
    </location>
</feature>
<dbReference type="Pfam" id="PF10067">
    <property type="entry name" value="DUF2306"/>
    <property type="match status" value="1"/>
</dbReference>
<evidence type="ECO:0000313" key="2">
    <source>
        <dbReference type="EMBL" id="CAA9201022.1"/>
    </source>
</evidence>
<dbReference type="InterPro" id="IPR018750">
    <property type="entry name" value="DUF2306_membrane"/>
</dbReference>
<feature type="transmembrane region" description="Helical" evidence="1">
    <location>
        <begin position="125"/>
        <end position="145"/>
    </location>
</feature>
<reference evidence="2 3" key="1">
    <citation type="submission" date="2020-02" db="EMBL/GenBank/DDBJ databases">
        <authorList>
            <person name="Criscuolo A."/>
        </authorList>
    </citation>
    <scope>NUCLEOTIDE SEQUENCE [LARGE SCALE GENOMIC DNA]</scope>
    <source>
        <strain evidence="2">CIP105534</strain>
    </source>
</reference>
<name>A0A6J4GPN7_9FLAO</name>
<dbReference type="EMBL" id="CADCSU010000121">
    <property type="protein sequence ID" value="CAA9201022.1"/>
    <property type="molecule type" value="Genomic_DNA"/>
</dbReference>
<sequence>MNKEQIIPLLIYSHAVFGGIALLSGLIALIVKKGKNIHKKSGKLFYYCMLLSALTALIIAVLPQHQSPFLFAIGIFSSYFIITGYRALRFKNKNIDLKTDKLISGIMIFTAVIMVVYNPLVHQKINIVLTVLGIVGFVFSTRDLILYKNIEKLNTAWLKLHLGKMIGGYISATTAFVVVNNFFTSFYGWFVPGIIGGFYIIYWIKKVNKTQQQTQINLE</sequence>
<dbReference type="AlphaFoldDB" id="A0A6J4GPN7"/>
<feature type="transmembrane region" description="Helical" evidence="1">
    <location>
        <begin position="186"/>
        <end position="204"/>
    </location>
</feature>
<feature type="transmembrane region" description="Helical" evidence="1">
    <location>
        <begin position="100"/>
        <end position="119"/>
    </location>
</feature>
<keyword evidence="3" id="KW-1185">Reference proteome</keyword>
<evidence type="ECO:0000313" key="3">
    <source>
        <dbReference type="Proteomes" id="UP000479938"/>
    </source>
</evidence>
<accession>A0A6J4GPN7</accession>
<keyword evidence="1" id="KW-1133">Transmembrane helix</keyword>
<protein>
    <recommendedName>
        <fullName evidence="4">DUF2306 domain-containing protein</fullName>
    </recommendedName>
</protein>
<organism evidence="2 3">
    <name type="scientific">Flavobacterium bizetiae</name>
    <dbReference type="NCBI Taxonomy" id="2704140"/>
    <lineage>
        <taxon>Bacteria</taxon>
        <taxon>Pseudomonadati</taxon>
        <taxon>Bacteroidota</taxon>
        <taxon>Flavobacteriia</taxon>
        <taxon>Flavobacteriales</taxon>
        <taxon>Flavobacteriaceae</taxon>
        <taxon>Flavobacterium</taxon>
    </lineage>
</organism>
<gene>
    <name evidence="2" type="ORF">FLA105534_03360</name>
</gene>
<evidence type="ECO:0000256" key="1">
    <source>
        <dbReference type="SAM" id="Phobius"/>
    </source>
</evidence>